<evidence type="ECO:0000256" key="7">
    <source>
        <dbReference type="ARBA" id="ARBA00023136"/>
    </source>
</evidence>
<evidence type="ECO:0000313" key="11">
    <source>
        <dbReference type="Proteomes" id="UP000248311"/>
    </source>
</evidence>
<dbReference type="GO" id="GO:0005886">
    <property type="term" value="C:plasma membrane"/>
    <property type="evidence" value="ECO:0007669"/>
    <property type="project" value="UniProtKB-SubCell"/>
</dbReference>
<evidence type="ECO:0000256" key="3">
    <source>
        <dbReference type="ARBA" id="ARBA00022448"/>
    </source>
</evidence>
<feature type="region of interest" description="Disordered" evidence="8">
    <location>
        <begin position="275"/>
        <end position="314"/>
    </location>
</feature>
<dbReference type="InterPro" id="IPR003439">
    <property type="entry name" value="ABC_transporter-like_ATP-bd"/>
</dbReference>
<keyword evidence="7" id="KW-0472">Membrane</keyword>
<dbReference type="InterPro" id="IPR027417">
    <property type="entry name" value="P-loop_NTPase"/>
</dbReference>
<dbReference type="GO" id="GO:0016887">
    <property type="term" value="F:ATP hydrolysis activity"/>
    <property type="evidence" value="ECO:0007669"/>
    <property type="project" value="InterPro"/>
</dbReference>
<keyword evidence="11" id="KW-1185">Reference proteome</keyword>
<comment type="similarity">
    <text evidence="2">Belongs to the ABC transporter superfamily.</text>
</comment>
<dbReference type="PROSITE" id="PS50893">
    <property type="entry name" value="ABC_TRANSPORTER_2"/>
    <property type="match status" value="1"/>
</dbReference>
<organism evidence="10 11">
    <name type="scientific">Pseudoroseicyclus aestuarii</name>
    <dbReference type="NCBI Taxonomy" id="1795041"/>
    <lineage>
        <taxon>Bacteria</taxon>
        <taxon>Pseudomonadati</taxon>
        <taxon>Pseudomonadota</taxon>
        <taxon>Alphaproteobacteria</taxon>
        <taxon>Rhodobacterales</taxon>
        <taxon>Paracoccaceae</taxon>
        <taxon>Pseudoroseicyclus</taxon>
    </lineage>
</organism>
<evidence type="ECO:0000256" key="4">
    <source>
        <dbReference type="ARBA" id="ARBA00022475"/>
    </source>
</evidence>
<dbReference type="AlphaFoldDB" id="A0A318T3M3"/>
<dbReference type="GO" id="GO:0015833">
    <property type="term" value="P:peptide transport"/>
    <property type="evidence" value="ECO:0007669"/>
    <property type="project" value="InterPro"/>
</dbReference>
<evidence type="ECO:0000256" key="5">
    <source>
        <dbReference type="ARBA" id="ARBA00022741"/>
    </source>
</evidence>
<feature type="domain" description="ABC transporter" evidence="9">
    <location>
        <begin position="7"/>
        <end position="258"/>
    </location>
</feature>
<dbReference type="FunFam" id="3.40.50.300:FF:000016">
    <property type="entry name" value="Oligopeptide ABC transporter ATP-binding component"/>
    <property type="match status" value="1"/>
</dbReference>
<proteinExistence type="inferred from homology"/>
<evidence type="ECO:0000256" key="2">
    <source>
        <dbReference type="ARBA" id="ARBA00005417"/>
    </source>
</evidence>
<dbReference type="RefSeq" id="WP_110815633.1">
    <property type="nucleotide sequence ID" value="NZ_QJTE01000009.1"/>
</dbReference>
<dbReference type="InterPro" id="IPR017871">
    <property type="entry name" value="ABC_transporter-like_CS"/>
</dbReference>
<dbReference type="InterPro" id="IPR003593">
    <property type="entry name" value="AAA+_ATPase"/>
</dbReference>
<gene>
    <name evidence="10" type="ORF">DFP88_10932</name>
</gene>
<dbReference type="PANTHER" id="PTHR43297:SF2">
    <property type="entry name" value="DIPEPTIDE TRANSPORT ATP-BINDING PROTEIN DPPD"/>
    <property type="match status" value="1"/>
</dbReference>
<reference evidence="10 11" key="1">
    <citation type="submission" date="2018-06" db="EMBL/GenBank/DDBJ databases">
        <title>Genomic Encyclopedia of Type Strains, Phase III (KMG-III): the genomes of soil and plant-associated and newly described type strains.</title>
        <authorList>
            <person name="Whitman W."/>
        </authorList>
    </citation>
    <scope>NUCLEOTIDE SEQUENCE [LARGE SCALE GENOMIC DNA]</scope>
    <source>
        <strain evidence="10 11">CECT 9025</strain>
    </source>
</reference>
<dbReference type="Proteomes" id="UP000248311">
    <property type="component" value="Unassembled WGS sequence"/>
</dbReference>
<dbReference type="NCBIfam" id="TIGR01727">
    <property type="entry name" value="oligo_HPY"/>
    <property type="match status" value="1"/>
</dbReference>
<dbReference type="PROSITE" id="PS00211">
    <property type="entry name" value="ABC_TRANSPORTER_1"/>
    <property type="match status" value="1"/>
</dbReference>
<dbReference type="InterPro" id="IPR013563">
    <property type="entry name" value="Oligopep_ABC_C"/>
</dbReference>
<dbReference type="SMART" id="SM00382">
    <property type="entry name" value="AAA"/>
    <property type="match status" value="1"/>
</dbReference>
<evidence type="ECO:0000256" key="8">
    <source>
        <dbReference type="SAM" id="MobiDB-lite"/>
    </source>
</evidence>
<dbReference type="OrthoDB" id="7957282at2"/>
<dbReference type="GO" id="GO:0055085">
    <property type="term" value="P:transmembrane transport"/>
    <property type="evidence" value="ECO:0007669"/>
    <property type="project" value="UniProtKB-ARBA"/>
</dbReference>
<keyword evidence="6 10" id="KW-0067">ATP-binding</keyword>
<sequence>MSDTPLLKVEDLSVRFHTRHGAAHVVNGISYDVAPGEILGIVGESGSGKSVHTLAIAGLLPGPRAEVTQGRVLFRGQDLLALTPDERRRLRGREIGMVFQDCMTSLNPVMTVGAQISEALVLRMGLGRRAARRRAAEILDAVGVSEPVRRLDDYPHQLSGGMLQRVGIAMGICCEPKLLIADEPTTALDVTVQAQILALIYRLCREMGMTVLLITHDLGVVARTAHRTAVMYAGQLMEIGPTASVFTDTRSAYTLGLLRSQPVPGAGRRQRLAQLPGSPPDLRALPSGDPFAPRNPFATTRDAAERPPLRPVPGGDPRHFVAAWYDLPQAFAAQIAATGGPVHPTDLRQRYYPQGAA</sequence>
<dbReference type="SUPFAM" id="SSF52540">
    <property type="entry name" value="P-loop containing nucleoside triphosphate hydrolases"/>
    <property type="match status" value="1"/>
</dbReference>
<name>A0A318T3M3_9RHOB</name>
<keyword evidence="3" id="KW-0813">Transport</keyword>
<accession>A0A318T3M3</accession>
<comment type="subcellular location">
    <subcellularLocation>
        <location evidence="1">Cell inner membrane</location>
        <topology evidence="1">Peripheral membrane protein</topology>
    </subcellularLocation>
</comment>
<dbReference type="Pfam" id="PF00005">
    <property type="entry name" value="ABC_tran"/>
    <property type="match status" value="1"/>
</dbReference>
<evidence type="ECO:0000313" key="10">
    <source>
        <dbReference type="EMBL" id="PYE80901.1"/>
    </source>
</evidence>
<dbReference type="InterPro" id="IPR050388">
    <property type="entry name" value="ABC_Ni/Peptide_Import"/>
</dbReference>
<comment type="caution">
    <text evidence="10">The sequence shown here is derived from an EMBL/GenBank/DDBJ whole genome shotgun (WGS) entry which is preliminary data.</text>
</comment>
<protein>
    <submittedName>
        <fullName evidence="10">Peptide/nickel transport system ATP-binding protein/oligopeptide transport system ATP-binding protein</fullName>
    </submittedName>
</protein>
<keyword evidence="4" id="KW-1003">Cell membrane</keyword>
<dbReference type="Gene3D" id="3.40.50.300">
    <property type="entry name" value="P-loop containing nucleotide triphosphate hydrolases"/>
    <property type="match status" value="1"/>
</dbReference>
<evidence type="ECO:0000259" key="9">
    <source>
        <dbReference type="PROSITE" id="PS50893"/>
    </source>
</evidence>
<dbReference type="EMBL" id="QJTE01000009">
    <property type="protein sequence ID" value="PYE80901.1"/>
    <property type="molecule type" value="Genomic_DNA"/>
</dbReference>
<dbReference type="GO" id="GO:0005524">
    <property type="term" value="F:ATP binding"/>
    <property type="evidence" value="ECO:0007669"/>
    <property type="project" value="UniProtKB-KW"/>
</dbReference>
<evidence type="ECO:0000256" key="1">
    <source>
        <dbReference type="ARBA" id="ARBA00004417"/>
    </source>
</evidence>
<dbReference type="CDD" id="cd03257">
    <property type="entry name" value="ABC_NikE_OppD_transporters"/>
    <property type="match status" value="1"/>
</dbReference>
<keyword evidence="5" id="KW-0547">Nucleotide-binding</keyword>
<dbReference type="PANTHER" id="PTHR43297">
    <property type="entry name" value="OLIGOPEPTIDE TRANSPORT ATP-BINDING PROTEIN APPD"/>
    <property type="match status" value="1"/>
</dbReference>
<dbReference type="Pfam" id="PF08352">
    <property type="entry name" value="oligo_HPY"/>
    <property type="match status" value="1"/>
</dbReference>
<evidence type="ECO:0000256" key="6">
    <source>
        <dbReference type="ARBA" id="ARBA00022840"/>
    </source>
</evidence>